<dbReference type="PROSITE" id="PS50005">
    <property type="entry name" value="TPR"/>
    <property type="match status" value="2"/>
</dbReference>
<comment type="caution">
    <text evidence="3">The sequence shown here is derived from an EMBL/GenBank/DDBJ whole genome shotgun (WGS) entry which is preliminary data.</text>
</comment>
<feature type="signal peptide" evidence="2">
    <location>
        <begin position="1"/>
        <end position="26"/>
    </location>
</feature>
<dbReference type="PANTHER" id="PTHR12558">
    <property type="entry name" value="CELL DIVISION CYCLE 16,23,27"/>
    <property type="match status" value="1"/>
</dbReference>
<evidence type="ECO:0000313" key="3">
    <source>
        <dbReference type="EMBL" id="MBI3539661.1"/>
    </source>
</evidence>
<dbReference type="Pfam" id="PF13432">
    <property type="entry name" value="TPR_16"/>
    <property type="match status" value="2"/>
</dbReference>
<dbReference type="PANTHER" id="PTHR12558:SF44">
    <property type="entry name" value="TETRATRICOPEPTIDE REPEAT-CONTAINING PROTEIN"/>
    <property type="match status" value="1"/>
</dbReference>
<gene>
    <name evidence="3" type="ORF">HY076_05260</name>
</gene>
<dbReference type="InterPro" id="IPR019734">
    <property type="entry name" value="TPR_rpt"/>
</dbReference>
<feature type="repeat" description="TPR" evidence="1">
    <location>
        <begin position="184"/>
        <end position="217"/>
    </location>
</feature>
<keyword evidence="2" id="KW-0732">Signal</keyword>
<sequence length="361" mass="39579">MNLKRMAWGAGIAAAIVCAVSGTALARNPHCSGGILYVTQGMRDKDKGDAESYMRQMNKAVLELEQCVTEDPTEYESFGYLGWAYAELDSAAKAGKAFDTAIKGLTEKGDKKKVDWASGNRNSYWARAFNAGIQAIRDAQNAYPDFTKKPEDEAEITLKNEAEKHYKQALASLTAATQLKPSDPQTIRNLGSCYAFMGDFHRAEAVFDDGLKAVPGDTTLMHARASVQINLARSLVDDKKYDEAIAFFSDLIKAEPSNSDHFVSLADAYFRRAQTKEKDARAADFKLAGDNYARGAELKPGDADLAFNAALAYQNADLWDKAEAQWRVAAKTRPDDPEVLGALGSVLAEEKKYDDAIRTLQ</sequence>
<proteinExistence type="predicted"/>
<dbReference type="Gene3D" id="1.25.40.10">
    <property type="entry name" value="Tetratricopeptide repeat domain"/>
    <property type="match status" value="3"/>
</dbReference>
<reference evidence="3" key="1">
    <citation type="submission" date="2020-07" db="EMBL/GenBank/DDBJ databases">
        <title>Huge and variable diversity of episymbiotic CPR bacteria and DPANN archaea in groundwater ecosystems.</title>
        <authorList>
            <person name="He C.Y."/>
            <person name="Keren R."/>
            <person name="Whittaker M."/>
            <person name="Farag I.F."/>
            <person name="Doudna J."/>
            <person name="Cate J.H.D."/>
            <person name="Banfield J.F."/>
        </authorList>
    </citation>
    <scope>NUCLEOTIDE SEQUENCE</scope>
    <source>
        <strain evidence="3">NC_groundwater_928_Pr1_S-0.2um_72_17</strain>
    </source>
</reference>
<evidence type="ECO:0000313" key="4">
    <source>
        <dbReference type="Proteomes" id="UP000807850"/>
    </source>
</evidence>
<feature type="chain" id="PRO_5039587747" evidence="2">
    <location>
        <begin position="27"/>
        <end position="361"/>
    </location>
</feature>
<feature type="repeat" description="TPR" evidence="1">
    <location>
        <begin position="225"/>
        <end position="258"/>
    </location>
</feature>
<dbReference type="AlphaFoldDB" id="A0A9D6QJZ1"/>
<accession>A0A9D6QJZ1</accession>
<dbReference type="InterPro" id="IPR011990">
    <property type="entry name" value="TPR-like_helical_dom_sf"/>
</dbReference>
<protein>
    <submittedName>
        <fullName evidence="3">Tetratricopeptide repeat protein</fullName>
    </submittedName>
</protein>
<keyword evidence="1" id="KW-0802">TPR repeat</keyword>
<evidence type="ECO:0000256" key="1">
    <source>
        <dbReference type="PROSITE-ProRule" id="PRU00339"/>
    </source>
</evidence>
<dbReference type="SMART" id="SM00028">
    <property type="entry name" value="TPR"/>
    <property type="match status" value="4"/>
</dbReference>
<organism evidence="3 4">
    <name type="scientific">Eiseniibacteriota bacterium</name>
    <dbReference type="NCBI Taxonomy" id="2212470"/>
    <lineage>
        <taxon>Bacteria</taxon>
        <taxon>Candidatus Eiseniibacteriota</taxon>
    </lineage>
</organism>
<dbReference type="SUPFAM" id="SSF48452">
    <property type="entry name" value="TPR-like"/>
    <property type="match status" value="2"/>
</dbReference>
<dbReference type="EMBL" id="JACQAY010000164">
    <property type="protein sequence ID" value="MBI3539661.1"/>
    <property type="molecule type" value="Genomic_DNA"/>
</dbReference>
<dbReference type="Proteomes" id="UP000807850">
    <property type="component" value="Unassembled WGS sequence"/>
</dbReference>
<dbReference type="GO" id="GO:0051301">
    <property type="term" value="P:cell division"/>
    <property type="evidence" value="ECO:0007669"/>
    <property type="project" value="TreeGrafter"/>
</dbReference>
<feature type="non-terminal residue" evidence="3">
    <location>
        <position position="361"/>
    </location>
</feature>
<dbReference type="Pfam" id="PF14559">
    <property type="entry name" value="TPR_19"/>
    <property type="match status" value="1"/>
</dbReference>
<name>A0A9D6QJZ1_UNCEI</name>
<evidence type="ECO:0000256" key="2">
    <source>
        <dbReference type="SAM" id="SignalP"/>
    </source>
</evidence>